<gene>
    <name evidence="1" type="ORF">GCM10011333_11830</name>
</gene>
<dbReference type="EMBL" id="BMFY01000004">
    <property type="protein sequence ID" value="GGA10653.1"/>
    <property type="molecule type" value="Genomic_DNA"/>
</dbReference>
<proteinExistence type="predicted"/>
<reference evidence="1" key="1">
    <citation type="journal article" date="2014" name="Int. J. Syst. Evol. Microbiol.">
        <title>Complete genome sequence of Corynebacterium casei LMG S-19264T (=DSM 44701T), isolated from a smear-ripened cheese.</title>
        <authorList>
            <consortium name="US DOE Joint Genome Institute (JGI-PGF)"/>
            <person name="Walter F."/>
            <person name="Albersmeier A."/>
            <person name="Kalinowski J."/>
            <person name="Ruckert C."/>
        </authorList>
    </citation>
    <scope>NUCLEOTIDE SEQUENCE</scope>
    <source>
        <strain evidence="1">CGMCC 1.12785</strain>
    </source>
</reference>
<evidence type="ECO:0000313" key="2">
    <source>
        <dbReference type="Proteomes" id="UP000616114"/>
    </source>
</evidence>
<comment type="caution">
    <text evidence="1">The sequence shown here is derived from an EMBL/GenBank/DDBJ whole genome shotgun (WGS) entry which is preliminary data.</text>
</comment>
<sequence length="179" mass="19400">MPLSLADGHTRVALLNQKPADPLHPTVQELNNGIDASCRILSSDYNVTPTASETVDEKPLCVEGNAQAFGASNATIEFTPFRYFADDGTAEPTEADQIGDAVFQATKVKGTRLWIYHRETSKKSTDPWEEGDEVDGFEFLTDNPQQVDRSGYVKRKIVGAYQDMWLNGTVTAAAGGSGG</sequence>
<accession>A0A8J2XK12</accession>
<dbReference type="Proteomes" id="UP000616114">
    <property type="component" value="Unassembled WGS sequence"/>
</dbReference>
<protein>
    <recommendedName>
        <fullName evidence="3">Major tail protein</fullName>
    </recommendedName>
</protein>
<dbReference type="Pfam" id="PF25595">
    <property type="entry name" value="Phage_TTP_16"/>
    <property type="match status" value="1"/>
</dbReference>
<name>A0A8J2XK12_9MICO</name>
<dbReference type="InterPro" id="IPR058009">
    <property type="entry name" value="TTP_Phage_16"/>
</dbReference>
<organism evidence="1 2">
    <name type="scientific">Sediminivirga luteola</name>
    <dbReference type="NCBI Taxonomy" id="1774748"/>
    <lineage>
        <taxon>Bacteria</taxon>
        <taxon>Bacillati</taxon>
        <taxon>Actinomycetota</taxon>
        <taxon>Actinomycetes</taxon>
        <taxon>Micrococcales</taxon>
        <taxon>Brevibacteriaceae</taxon>
        <taxon>Sediminivirga</taxon>
    </lineage>
</organism>
<dbReference type="AlphaFoldDB" id="A0A8J2XK12"/>
<keyword evidence="2" id="KW-1185">Reference proteome</keyword>
<evidence type="ECO:0000313" key="1">
    <source>
        <dbReference type="EMBL" id="GGA10653.1"/>
    </source>
</evidence>
<reference evidence="1" key="2">
    <citation type="submission" date="2020-09" db="EMBL/GenBank/DDBJ databases">
        <authorList>
            <person name="Sun Q."/>
            <person name="Zhou Y."/>
        </authorList>
    </citation>
    <scope>NUCLEOTIDE SEQUENCE</scope>
    <source>
        <strain evidence="1">CGMCC 1.12785</strain>
    </source>
</reference>
<evidence type="ECO:0008006" key="3">
    <source>
        <dbReference type="Google" id="ProtNLM"/>
    </source>
</evidence>